<proteinExistence type="predicted"/>
<dbReference type="InterPro" id="IPR032508">
    <property type="entry name" value="FecR_C"/>
</dbReference>
<keyword evidence="1" id="KW-0812">Transmembrane</keyword>
<dbReference type="Gene3D" id="3.55.50.30">
    <property type="match status" value="1"/>
</dbReference>
<dbReference type="Pfam" id="PF04773">
    <property type="entry name" value="FecR"/>
    <property type="match status" value="1"/>
</dbReference>
<dbReference type="PIRSF" id="PIRSF018266">
    <property type="entry name" value="FecR"/>
    <property type="match status" value="1"/>
</dbReference>
<dbReference type="Gene3D" id="2.60.120.1440">
    <property type="match status" value="1"/>
</dbReference>
<evidence type="ECO:0000259" key="2">
    <source>
        <dbReference type="Pfam" id="PF04773"/>
    </source>
</evidence>
<feature type="domain" description="Protein FecR C-terminal" evidence="3">
    <location>
        <begin position="252"/>
        <end position="319"/>
    </location>
</feature>
<dbReference type="InterPro" id="IPR006860">
    <property type="entry name" value="FecR"/>
</dbReference>
<dbReference type="GO" id="GO:0016989">
    <property type="term" value="F:sigma factor antagonist activity"/>
    <property type="evidence" value="ECO:0007669"/>
    <property type="project" value="TreeGrafter"/>
</dbReference>
<keyword evidence="5" id="KW-1185">Reference proteome</keyword>
<sequence>MEGTDKLRNYIDQDIKEEERSSTHQWLQSLSDHELENLLAAGWEETPIPMPAATATILDMQLKNAGIPLTATKPFRVLRLVRRLVAAASILLLASLYFLQKHKPAAPPTTPPTQLANTSMHARKVTLPDSSLVWLSPGAALTIPANYNTQSRNISISGEGYFEVAPHTTPFRVFAGGLEAQVLGTHFNVEAYPAERTTTIALTAGSIAIRIRPDSAVVLKPGFKLISRPAFHQVTVRNFLKERESDWKKGAFVLDDVPLDAVFSRLEYRYHKKVIINANFSGKARFTGAFSNTNLEDMLTNMAFVYGFKWQIANDTVFIH</sequence>
<dbReference type="Pfam" id="PF16344">
    <property type="entry name" value="FecR_C"/>
    <property type="match status" value="1"/>
</dbReference>
<dbReference type="AlphaFoldDB" id="A0A327W4M5"/>
<reference evidence="4 5" key="1">
    <citation type="submission" date="2018-06" db="EMBL/GenBank/DDBJ databases">
        <title>Genomic Encyclopedia of Archaeal and Bacterial Type Strains, Phase II (KMG-II): from individual species to whole genera.</title>
        <authorList>
            <person name="Goeker M."/>
        </authorList>
    </citation>
    <scope>NUCLEOTIDE SEQUENCE [LARGE SCALE GENOMIC DNA]</scope>
    <source>
        <strain evidence="4 5">DSM 29821</strain>
    </source>
</reference>
<evidence type="ECO:0000256" key="1">
    <source>
        <dbReference type="SAM" id="Phobius"/>
    </source>
</evidence>
<dbReference type="RefSeq" id="WP_111591780.1">
    <property type="nucleotide sequence ID" value="NZ_QLMA01000003.1"/>
</dbReference>
<evidence type="ECO:0000259" key="3">
    <source>
        <dbReference type="Pfam" id="PF16344"/>
    </source>
</evidence>
<keyword evidence="1" id="KW-1133">Transmembrane helix</keyword>
<name>A0A327W4M5_9BACT</name>
<organism evidence="4 5">
    <name type="scientific">Chitinophaga dinghuensis</name>
    <dbReference type="NCBI Taxonomy" id="1539050"/>
    <lineage>
        <taxon>Bacteria</taxon>
        <taxon>Pseudomonadati</taxon>
        <taxon>Bacteroidota</taxon>
        <taxon>Chitinophagia</taxon>
        <taxon>Chitinophagales</taxon>
        <taxon>Chitinophagaceae</taxon>
        <taxon>Chitinophaga</taxon>
    </lineage>
</organism>
<dbReference type="EMBL" id="QLMA01000003">
    <property type="protein sequence ID" value="RAJ83115.1"/>
    <property type="molecule type" value="Genomic_DNA"/>
</dbReference>
<keyword evidence="1" id="KW-0472">Membrane</keyword>
<protein>
    <submittedName>
        <fullName evidence="4">Ferric-dicitrate binding protein FerR (Iron transport regulator)</fullName>
    </submittedName>
</protein>
<gene>
    <name evidence="4" type="ORF">CLV59_10372</name>
</gene>
<comment type="caution">
    <text evidence="4">The sequence shown here is derived from an EMBL/GenBank/DDBJ whole genome shotgun (WGS) entry which is preliminary data.</text>
</comment>
<dbReference type="InterPro" id="IPR012373">
    <property type="entry name" value="Ferrdict_sens_TM"/>
</dbReference>
<evidence type="ECO:0000313" key="5">
    <source>
        <dbReference type="Proteomes" id="UP000249819"/>
    </source>
</evidence>
<accession>A0A327W4M5</accession>
<dbReference type="OrthoDB" id="657335at2"/>
<feature type="domain" description="FecR protein" evidence="2">
    <location>
        <begin position="121"/>
        <end position="207"/>
    </location>
</feature>
<dbReference type="PANTHER" id="PTHR30273:SF2">
    <property type="entry name" value="PROTEIN FECR"/>
    <property type="match status" value="1"/>
</dbReference>
<evidence type="ECO:0000313" key="4">
    <source>
        <dbReference type="EMBL" id="RAJ83115.1"/>
    </source>
</evidence>
<dbReference type="PANTHER" id="PTHR30273">
    <property type="entry name" value="PERIPLASMIC SIGNAL SENSOR AND SIGMA FACTOR ACTIVATOR FECR-RELATED"/>
    <property type="match status" value="1"/>
</dbReference>
<dbReference type="Proteomes" id="UP000249819">
    <property type="component" value="Unassembled WGS sequence"/>
</dbReference>
<feature type="transmembrane region" description="Helical" evidence="1">
    <location>
        <begin position="80"/>
        <end position="99"/>
    </location>
</feature>